<comment type="caution">
    <text evidence="3">The sequence shown here is derived from an EMBL/GenBank/DDBJ whole genome shotgun (WGS) entry which is preliminary data.</text>
</comment>
<feature type="region of interest" description="Disordered" evidence="1">
    <location>
        <begin position="125"/>
        <end position="176"/>
    </location>
</feature>
<keyword evidence="2" id="KW-1133">Transmembrane helix</keyword>
<evidence type="ECO:0000313" key="4">
    <source>
        <dbReference type="Proteomes" id="UP000186817"/>
    </source>
</evidence>
<name>A0A1Q9F4B5_SYMMI</name>
<dbReference type="AlphaFoldDB" id="A0A1Q9F4B5"/>
<accession>A0A1Q9F4B5</accession>
<feature type="transmembrane region" description="Helical" evidence="2">
    <location>
        <begin position="354"/>
        <end position="374"/>
    </location>
</feature>
<feature type="compositionally biased region" description="Basic residues" evidence="1">
    <location>
        <begin position="155"/>
        <end position="166"/>
    </location>
</feature>
<dbReference type="EMBL" id="LSRX01000014">
    <property type="protein sequence ID" value="OLQ14520.1"/>
    <property type="molecule type" value="Genomic_DNA"/>
</dbReference>
<evidence type="ECO:0000313" key="3">
    <source>
        <dbReference type="EMBL" id="OLQ14520.1"/>
    </source>
</evidence>
<feature type="compositionally biased region" description="Basic and acidic residues" evidence="1">
    <location>
        <begin position="719"/>
        <end position="737"/>
    </location>
</feature>
<feature type="transmembrane region" description="Helical" evidence="2">
    <location>
        <begin position="561"/>
        <end position="582"/>
    </location>
</feature>
<organism evidence="3 4">
    <name type="scientific">Symbiodinium microadriaticum</name>
    <name type="common">Dinoflagellate</name>
    <name type="synonym">Zooxanthella microadriatica</name>
    <dbReference type="NCBI Taxonomy" id="2951"/>
    <lineage>
        <taxon>Eukaryota</taxon>
        <taxon>Sar</taxon>
        <taxon>Alveolata</taxon>
        <taxon>Dinophyceae</taxon>
        <taxon>Suessiales</taxon>
        <taxon>Symbiodiniaceae</taxon>
        <taxon>Symbiodinium</taxon>
    </lineage>
</organism>
<sequence length="763" mass="84670">MTHLFLHAETTHFRHSEDTQAYFFTNSLRILNLEPQRPAWRPRTLLLFETWAVGPSPTSTGARPHCVDEVVEASSEDAKGPDDVGLCLQAAQGVLDAPVVHPDAKIRDEVGSEVLDASVVSLQAEEDPDPEAHKEHGMASPEPDHAASHGTKTGRGAKRGRNKKKATVTMPTPALDGPITEAEEVVALASCAAGLPDPVPHVPDVSQKHSDESDVEDAHSTEGYQAGACWPGATACLRRCWPHARAAGMTLLSTFLSLTFVVTITNIDPESYQPCNDVIRMSRFEPFADTPSWWIEFVDLRAGFTHMTATSADESYQPPALCPNLTADAMRRLCTHVEVKEGVQNHLLGRGRDWFLGFAMLWCVLRILHDWLLIENQRQSAAYTAFLSLLGRGCAASTAAYWAFGSTSVFVSPIEDEDCACFYQMPAVQALLTLVTPMLMLKGSFEELLDWLRGVIFGDYLHFQPHRIPHHVEQSCGSWMSGHLMVWRRDAIEPQARMRPQVYSRLARAWFVLVCLWEVASLLVIAPLAPATLVRAEEVVQKFLSSYSSGATGMLYILLDWMIYFTAWSSLLPAALFAYLLWQSYRTLSDGSGLPSFKRNGAAFLGFFSAIFSCTCLCIFVMSLGSPSNSLSQREKTVLRAELRAVGQYVGAAFLSLVSVVVAGQDSLRTIEVLGGQGSMKSPGDYLQFCRTHPLLLQAYPDMEELKKLARKLKRHRRCENADEAKEAPEKSEKSEEGEADSEDVLKQWKSEVELIWFDRKRG</sequence>
<feature type="transmembrane region" description="Helical" evidence="2">
    <location>
        <begin position="645"/>
        <end position="664"/>
    </location>
</feature>
<keyword evidence="2" id="KW-0812">Transmembrane</keyword>
<feature type="compositionally biased region" description="Basic and acidic residues" evidence="1">
    <location>
        <begin position="130"/>
        <end position="147"/>
    </location>
</feature>
<feature type="region of interest" description="Disordered" evidence="1">
    <location>
        <begin position="718"/>
        <end position="745"/>
    </location>
</feature>
<keyword evidence="4" id="KW-1185">Reference proteome</keyword>
<dbReference type="OrthoDB" id="419071at2759"/>
<dbReference type="Proteomes" id="UP000186817">
    <property type="component" value="Unassembled WGS sequence"/>
</dbReference>
<feature type="transmembrane region" description="Helical" evidence="2">
    <location>
        <begin position="507"/>
        <end position="529"/>
    </location>
</feature>
<reference evidence="3 4" key="1">
    <citation type="submission" date="2016-02" db="EMBL/GenBank/DDBJ databases">
        <title>Genome analysis of coral dinoflagellate symbionts highlights evolutionary adaptations to a symbiotic lifestyle.</title>
        <authorList>
            <person name="Aranda M."/>
            <person name="Li Y."/>
            <person name="Liew Y.J."/>
            <person name="Baumgarten S."/>
            <person name="Simakov O."/>
            <person name="Wilson M."/>
            <person name="Piel J."/>
            <person name="Ashoor H."/>
            <person name="Bougouffa S."/>
            <person name="Bajic V.B."/>
            <person name="Ryu T."/>
            <person name="Ravasi T."/>
            <person name="Bayer T."/>
            <person name="Micklem G."/>
            <person name="Kim H."/>
            <person name="Bhak J."/>
            <person name="Lajeunesse T.C."/>
            <person name="Voolstra C.R."/>
        </authorList>
    </citation>
    <scope>NUCLEOTIDE SEQUENCE [LARGE SCALE GENOMIC DNA]</scope>
    <source>
        <strain evidence="3 4">CCMP2467</strain>
    </source>
</reference>
<feature type="transmembrane region" description="Helical" evidence="2">
    <location>
        <begin position="603"/>
        <end position="625"/>
    </location>
</feature>
<gene>
    <name evidence="3" type="ORF">AK812_SmicGene1350</name>
</gene>
<protein>
    <submittedName>
        <fullName evidence="3">Uncharacterized protein</fullName>
    </submittedName>
</protein>
<evidence type="ECO:0000256" key="1">
    <source>
        <dbReference type="SAM" id="MobiDB-lite"/>
    </source>
</evidence>
<keyword evidence="2" id="KW-0472">Membrane</keyword>
<evidence type="ECO:0000256" key="2">
    <source>
        <dbReference type="SAM" id="Phobius"/>
    </source>
</evidence>
<proteinExistence type="predicted"/>